<proteinExistence type="predicted"/>
<evidence type="ECO:0000313" key="3">
    <source>
        <dbReference type="EMBL" id="VVM76856.1"/>
    </source>
</evidence>
<dbReference type="InterPro" id="IPR009956">
    <property type="entry name" value="Post-segregation_anti-tox_CcdA"/>
</dbReference>
<dbReference type="Pfam" id="PF07362">
    <property type="entry name" value="CcdA"/>
    <property type="match status" value="1"/>
</dbReference>
<gene>
    <name evidence="3" type="ORF">PS631_02114</name>
</gene>
<sequence length="125" mass="13214">MPLGYDPNAPKQAVNLLVNGDLLDRAAAIDLNLSAVLENAIAEAVAQSHECEQGLEESRDAILDESVDQIDPNVLTAAIGVFGGATQAKKWLTTPARALGNKRPAEANIEQVMDLIGRIEHGFGA</sequence>
<feature type="domain" description="Antitoxin Xre/MbcA/ParS-like toxin-binding" evidence="2">
    <location>
        <begin position="78"/>
        <end position="122"/>
    </location>
</feature>
<dbReference type="Pfam" id="PF09722">
    <property type="entry name" value="Xre_MbcA_ParS_C"/>
    <property type="match status" value="1"/>
</dbReference>
<dbReference type="RefSeq" id="WP_150570167.1">
    <property type="nucleotide sequence ID" value="NZ_CABVHF010000005.1"/>
</dbReference>
<dbReference type="Proteomes" id="UP000399692">
    <property type="component" value="Unassembled WGS sequence"/>
</dbReference>
<evidence type="ECO:0000256" key="1">
    <source>
        <dbReference type="ARBA" id="ARBA00022649"/>
    </source>
</evidence>
<accession>A0A5E6S821</accession>
<name>A0A5E6S821_PSEFL</name>
<reference evidence="3 4" key="1">
    <citation type="submission" date="2019-09" db="EMBL/GenBank/DDBJ databases">
        <authorList>
            <person name="Chandra G."/>
            <person name="Truman W A."/>
        </authorList>
    </citation>
    <scope>NUCLEOTIDE SEQUENCE [LARGE SCALE GENOMIC DNA]</scope>
    <source>
        <strain evidence="3">PS631</strain>
    </source>
</reference>
<evidence type="ECO:0000259" key="2">
    <source>
        <dbReference type="Pfam" id="PF09722"/>
    </source>
</evidence>
<dbReference type="OrthoDB" id="7219749at2"/>
<dbReference type="AlphaFoldDB" id="A0A5E6S821"/>
<organism evidence="3 4">
    <name type="scientific">Pseudomonas fluorescens</name>
    <dbReference type="NCBI Taxonomy" id="294"/>
    <lineage>
        <taxon>Bacteria</taxon>
        <taxon>Pseudomonadati</taxon>
        <taxon>Pseudomonadota</taxon>
        <taxon>Gammaproteobacteria</taxon>
        <taxon>Pseudomonadales</taxon>
        <taxon>Pseudomonadaceae</taxon>
        <taxon>Pseudomonas</taxon>
    </lineage>
</organism>
<protein>
    <recommendedName>
        <fullName evidence="2">Antitoxin Xre/MbcA/ParS-like toxin-binding domain-containing protein</fullName>
    </recommendedName>
</protein>
<keyword evidence="1" id="KW-1277">Toxin-antitoxin system</keyword>
<dbReference type="EMBL" id="CABVHF010000005">
    <property type="protein sequence ID" value="VVM76856.1"/>
    <property type="molecule type" value="Genomic_DNA"/>
</dbReference>
<evidence type="ECO:0000313" key="4">
    <source>
        <dbReference type="Proteomes" id="UP000399692"/>
    </source>
</evidence>
<dbReference type="InterPro" id="IPR024467">
    <property type="entry name" value="Xre/MbcA/ParS-like_toxin-bd"/>
</dbReference>